<keyword evidence="8 10" id="KW-0694">RNA-binding</keyword>
<keyword evidence="2 10" id="KW-0690">Ribosome biogenesis</keyword>
<dbReference type="GO" id="GO:0005737">
    <property type="term" value="C:cytoplasm"/>
    <property type="evidence" value="ECO:0007669"/>
    <property type="project" value="UniProtKB-SubCell"/>
</dbReference>
<keyword evidence="7 10" id="KW-0862">Zinc</keyword>
<evidence type="ECO:0000256" key="6">
    <source>
        <dbReference type="ARBA" id="ARBA00022801"/>
    </source>
</evidence>
<dbReference type="Gene3D" id="1.10.40.50">
    <property type="entry name" value="Probable gtpase engc, domain 3"/>
    <property type="match status" value="1"/>
</dbReference>
<dbReference type="GO" id="GO:0005525">
    <property type="term" value="F:GTP binding"/>
    <property type="evidence" value="ECO:0007669"/>
    <property type="project" value="UniProtKB-UniRule"/>
</dbReference>
<feature type="domain" description="EngC GTPase" evidence="11">
    <location>
        <begin position="118"/>
        <end position="264"/>
    </location>
</feature>
<evidence type="ECO:0000256" key="2">
    <source>
        <dbReference type="ARBA" id="ARBA00022517"/>
    </source>
</evidence>
<keyword evidence="3 10" id="KW-0479">Metal-binding</keyword>
<evidence type="ECO:0000313" key="14">
    <source>
        <dbReference type="Proteomes" id="UP000316199"/>
    </source>
</evidence>
<name>A0A520S5R8_9GAMM</name>
<dbReference type="PROSITE" id="PS51721">
    <property type="entry name" value="G_CP"/>
    <property type="match status" value="1"/>
</dbReference>
<evidence type="ECO:0000256" key="10">
    <source>
        <dbReference type="HAMAP-Rule" id="MF_01820"/>
    </source>
</evidence>
<feature type="binding site" evidence="10">
    <location>
        <position position="302"/>
    </location>
    <ligand>
        <name>Zn(2+)</name>
        <dbReference type="ChEBI" id="CHEBI:29105"/>
    </ligand>
</feature>
<evidence type="ECO:0000256" key="4">
    <source>
        <dbReference type="ARBA" id="ARBA00022730"/>
    </source>
</evidence>
<dbReference type="EC" id="3.6.1.-" evidence="10"/>
<evidence type="ECO:0000256" key="3">
    <source>
        <dbReference type="ARBA" id="ARBA00022723"/>
    </source>
</evidence>
<evidence type="ECO:0000259" key="11">
    <source>
        <dbReference type="PROSITE" id="PS50936"/>
    </source>
</evidence>
<feature type="binding site" evidence="10">
    <location>
        <begin position="157"/>
        <end position="160"/>
    </location>
    <ligand>
        <name>GTP</name>
        <dbReference type="ChEBI" id="CHEBI:37565"/>
    </ligand>
</feature>
<accession>A0A520S5R8</accession>
<dbReference type="PANTHER" id="PTHR32120:SF10">
    <property type="entry name" value="SMALL RIBOSOMAL SUBUNIT BIOGENESIS GTPASE RSGA"/>
    <property type="match status" value="1"/>
</dbReference>
<dbReference type="Proteomes" id="UP000316199">
    <property type="component" value="Unassembled WGS sequence"/>
</dbReference>
<dbReference type="CDD" id="cd01854">
    <property type="entry name" value="YjeQ_EngC"/>
    <property type="match status" value="1"/>
</dbReference>
<evidence type="ECO:0000256" key="8">
    <source>
        <dbReference type="ARBA" id="ARBA00022884"/>
    </source>
</evidence>
<feature type="domain" description="CP-type G" evidence="12">
    <location>
        <begin position="109"/>
        <end position="266"/>
    </location>
</feature>
<keyword evidence="5 10" id="KW-0547">Nucleotide-binding</keyword>
<feature type="binding site" evidence="10">
    <location>
        <position position="294"/>
    </location>
    <ligand>
        <name>Zn(2+)</name>
        <dbReference type="ChEBI" id="CHEBI:29105"/>
    </ligand>
</feature>
<feature type="binding site" evidence="10">
    <location>
        <begin position="208"/>
        <end position="216"/>
    </location>
    <ligand>
        <name>GTP</name>
        <dbReference type="ChEBI" id="CHEBI:37565"/>
    </ligand>
</feature>
<evidence type="ECO:0000256" key="5">
    <source>
        <dbReference type="ARBA" id="ARBA00022741"/>
    </source>
</evidence>
<dbReference type="InterPro" id="IPR004881">
    <property type="entry name" value="Ribosome_biogen_GTPase_RsgA"/>
</dbReference>
<dbReference type="SUPFAM" id="SSF52540">
    <property type="entry name" value="P-loop containing nucleoside triphosphate hydrolases"/>
    <property type="match status" value="1"/>
</dbReference>
<feature type="binding site" evidence="10">
    <location>
        <position position="289"/>
    </location>
    <ligand>
        <name>Zn(2+)</name>
        <dbReference type="ChEBI" id="CHEBI:29105"/>
    </ligand>
</feature>
<dbReference type="Gene3D" id="3.40.50.300">
    <property type="entry name" value="P-loop containing nucleotide triphosphate hydrolases"/>
    <property type="match status" value="1"/>
</dbReference>
<evidence type="ECO:0000256" key="1">
    <source>
        <dbReference type="ARBA" id="ARBA00022490"/>
    </source>
</evidence>
<dbReference type="GO" id="GO:0046872">
    <property type="term" value="F:metal ion binding"/>
    <property type="evidence" value="ECO:0007669"/>
    <property type="project" value="UniProtKB-KW"/>
</dbReference>
<dbReference type="InterPro" id="IPR027417">
    <property type="entry name" value="P-loop_NTPase"/>
</dbReference>
<dbReference type="PROSITE" id="PS50936">
    <property type="entry name" value="ENGC_GTPASE"/>
    <property type="match status" value="1"/>
</dbReference>
<evidence type="ECO:0000256" key="7">
    <source>
        <dbReference type="ARBA" id="ARBA00022833"/>
    </source>
</evidence>
<organism evidence="13 14">
    <name type="scientific">OM182 bacterium</name>
    <dbReference type="NCBI Taxonomy" id="2510334"/>
    <lineage>
        <taxon>Bacteria</taxon>
        <taxon>Pseudomonadati</taxon>
        <taxon>Pseudomonadota</taxon>
        <taxon>Gammaproteobacteria</taxon>
        <taxon>OMG group</taxon>
        <taxon>OM182 clade</taxon>
    </lineage>
</organism>
<comment type="function">
    <text evidence="10">One of several proteins that assist in the late maturation steps of the functional core of the 30S ribosomal subunit. Helps release RbfA from mature subunits. May play a role in the assembly of ribosomal proteins into the subunit. Circularly permuted GTPase that catalyzes slow GTP hydrolysis, GTPase activity is stimulated by the 30S ribosomal subunit.</text>
</comment>
<dbReference type="NCBIfam" id="TIGR00157">
    <property type="entry name" value="ribosome small subunit-dependent GTPase A"/>
    <property type="match status" value="1"/>
</dbReference>
<gene>
    <name evidence="10 13" type="primary">rsgA</name>
    <name evidence="13" type="ORF">EVA68_00875</name>
</gene>
<dbReference type="GO" id="GO:0003924">
    <property type="term" value="F:GTPase activity"/>
    <property type="evidence" value="ECO:0007669"/>
    <property type="project" value="UniProtKB-UniRule"/>
</dbReference>
<sequence>MENKSKSIQQVKLKSLGWRPFFNKQVNDSEWGEFTPVRVVAEHRNAVIVHDGFNEHRIKLDHQLTNTLHQRKPTTGDWLLVDLNSEQIWRALNPENMMTRISAGVSTGQKIQEQAIAANIDILFIVTSANNEFSESRLERYLALAKKTAVRPVIVVTKSDLVEDAQSYRKRALAITDAPTVLVNAKEKDSVRELRRWLNIGNTIAVLGSSGVGKSTIVNTLAGTNLQETGIVRTTDNHGRHTTTSRSIHLLKDGPMILDTPGIRELTLAHSKEVLSEMFADIEALFLLCRFSNCTHELEPDCAIRDALAKKVLDKRRFNNYQKLCAEHSFYTEAINGSDKNKYDSKIKKTTRGKQQK</sequence>
<proteinExistence type="inferred from homology"/>
<comment type="similarity">
    <text evidence="10">Belongs to the TRAFAC class YlqF/YawG GTPase family. RsgA subfamily.</text>
</comment>
<comment type="subunit">
    <text evidence="10">Monomer. Associates with 30S ribosomal subunit, binds 16S rRNA.</text>
</comment>
<evidence type="ECO:0000256" key="9">
    <source>
        <dbReference type="ARBA" id="ARBA00023134"/>
    </source>
</evidence>
<comment type="subcellular location">
    <subcellularLocation>
        <location evidence="10">Cytoplasm</location>
    </subcellularLocation>
</comment>
<evidence type="ECO:0000259" key="12">
    <source>
        <dbReference type="PROSITE" id="PS51721"/>
    </source>
</evidence>
<dbReference type="AlphaFoldDB" id="A0A520S5R8"/>
<dbReference type="GO" id="GO:0042274">
    <property type="term" value="P:ribosomal small subunit biogenesis"/>
    <property type="evidence" value="ECO:0007669"/>
    <property type="project" value="UniProtKB-UniRule"/>
</dbReference>
<dbReference type="HAMAP" id="MF_01820">
    <property type="entry name" value="GTPase_RsgA"/>
    <property type="match status" value="1"/>
</dbReference>
<dbReference type="InterPro" id="IPR030378">
    <property type="entry name" value="G_CP_dom"/>
</dbReference>
<dbReference type="InterPro" id="IPR010914">
    <property type="entry name" value="RsgA_GTPase_dom"/>
</dbReference>
<evidence type="ECO:0000313" key="13">
    <source>
        <dbReference type="EMBL" id="RZO77810.1"/>
    </source>
</evidence>
<keyword evidence="6 10" id="KW-0378">Hydrolase</keyword>
<dbReference type="EMBL" id="SHAG01000001">
    <property type="protein sequence ID" value="RZO77810.1"/>
    <property type="molecule type" value="Genomic_DNA"/>
</dbReference>
<comment type="cofactor">
    <cofactor evidence="10">
        <name>Zn(2+)</name>
        <dbReference type="ChEBI" id="CHEBI:29105"/>
    </cofactor>
    <text evidence="10">Binds 1 zinc ion per subunit.</text>
</comment>
<reference evidence="13 14" key="1">
    <citation type="submission" date="2019-02" db="EMBL/GenBank/DDBJ databases">
        <title>Prokaryotic population dynamics and viral predation in marine succession experiment using metagenomics: the confinement effect.</title>
        <authorList>
            <person name="Haro-Moreno J.M."/>
            <person name="Rodriguez-Valera F."/>
            <person name="Lopez-Perez M."/>
        </authorList>
    </citation>
    <scope>NUCLEOTIDE SEQUENCE [LARGE SCALE GENOMIC DNA]</scope>
    <source>
        <strain evidence="13">MED-G157</strain>
    </source>
</reference>
<comment type="caution">
    <text evidence="13">The sequence shown here is derived from an EMBL/GenBank/DDBJ whole genome shotgun (WGS) entry which is preliminary data.</text>
</comment>
<keyword evidence="4 10" id="KW-0699">rRNA-binding</keyword>
<keyword evidence="1 10" id="KW-0963">Cytoplasm</keyword>
<dbReference type="GO" id="GO:0019843">
    <property type="term" value="F:rRNA binding"/>
    <property type="evidence" value="ECO:0007669"/>
    <property type="project" value="UniProtKB-KW"/>
</dbReference>
<keyword evidence="9 10" id="KW-0342">GTP-binding</keyword>
<protein>
    <recommendedName>
        <fullName evidence="10">Small ribosomal subunit biogenesis GTPase RsgA</fullName>
        <ecNumber evidence="10">3.6.1.-</ecNumber>
    </recommendedName>
</protein>
<dbReference type="Pfam" id="PF03193">
    <property type="entry name" value="RsgA_GTPase"/>
    <property type="match status" value="1"/>
</dbReference>
<feature type="binding site" evidence="10">
    <location>
        <position position="296"/>
    </location>
    <ligand>
        <name>Zn(2+)</name>
        <dbReference type="ChEBI" id="CHEBI:29105"/>
    </ligand>
</feature>
<dbReference type="PANTHER" id="PTHR32120">
    <property type="entry name" value="SMALL RIBOSOMAL SUBUNIT BIOGENESIS GTPASE RSGA"/>
    <property type="match status" value="1"/>
</dbReference>